<dbReference type="AlphaFoldDB" id="A0A6L6QNX7"/>
<proteinExistence type="predicted"/>
<sequence>MRLTGHTDYALRLLMYLGRQQGRLVTVQEIAKAHGISEHHLRKVAHRLGQAGLVATWRGRAGGLRLAQPPASISVGAVVRLAESDFTIVECFNATRNTCQLAGACRLQEGLHRATEAYLSHLDRQTLADLI</sequence>
<organism evidence="2 3">
    <name type="scientific">Massilia eburnea</name>
    <dbReference type="NCBI Taxonomy" id="1776165"/>
    <lineage>
        <taxon>Bacteria</taxon>
        <taxon>Pseudomonadati</taxon>
        <taxon>Pseudomonadota</taxon>
        <taxon>Betaproteobacteria</taxon>
        <taxon>Burkholderiales</taxon>
        <taxon>Oxalobacteraceae</taxon>
        <taxon>Telluria group</taxon>
        <taxon>Massilia</taxon>
    </lineage>
</organism>
<dbReference type="PANTHER" id="PTHR33221:SF4">
    <property type="entry name" value="HTH-TYPE TRANSCRIPTIONAL REPRESSOR NSRR"/>
    <property type="match status" value="1"/>
</dbReference>
<dbReference type="Proteomes" id="UP000472320">
    <property type="component" value="Unassembled WGS sequence"/>
</dbReference>
<dbReference type="OrthoDB" id="9795923at2"/>
<dbReference type="GO" id="GO:0003677">
    <property type="term" value="F:DNA binding"/>
    <property type="evidence" value="ECO:0007669"/>
    <property type="project" value="UniProtKB-KW"/>
</dbReference>
<dbReference type="EMBL" id="WNKX01000027">
    <property type="protein sequence ID" value="MTW13804.1"/>
    <property type="molecule type" value="Genomic_DNA"/>
</dbReference>
<dbReference type="Pfam" id="PF02082">
    <property type="entry name" value="Rrf2"/>
    <property type="match status" value="1"/>
</dbReference>
<protein>
    <submittedName>
        <fullName evidence="2">Rrf2 family transcriptional regulator</fullName>
    </submittedName>
</protein>
<name>A0A6L6QNX7_9BURK</name>
<dbReference type="SUPFAM" id="SSF46785">
    <property type="entry name" value="Winged helix' DNA-binding domain"/>
    <property type="match status" value="1"/>
</dbReference>
<evidence type="ECO:0000313" key="3">
    <source>
        <dbReference type="Proteomes" id="UP000472320"/>
    </source>
</evidence>
<gene>
    <name evidence="2" type="ORF">GM658_24640</name>
</gene>
<dbReference type="Gene3D" id="1.10.10.10">
    <property type="entry name" value="Winged helix-like DNA-binding domain superfamily/Winged helix DNA-binding domain"/>
    <property type="match status" value="1"/>
</dbReference>
<keyword evidence="3" id="KW-1185">Reference proteome</keyword>
<dbReference type="PROSITE" id="PS51197">
    <property type="entry name" value="HTH_RRF2_2"/>
    <property type="match status" value="1"/>
</dbReference>
<dbReference type="GO" id="GO:0003700">
    <property type="term" value="F:DNA-binding transcription factor activity"/>
    <property type="evidence" value="ECO:0007669"/>
    <property type="project" value="TreeGrafter"/>
</dbReference>
<accession>A0A6L6QNX7</accession>
<keyword evidence="1" id="KW-0238">DNA-binding</keyword>
<comment type="caution">
    <text evidence="2">The sequence shown here is derived from an EMBL/GenBank/DDBJ whole genome shotgun (WGS) entry which is preliminary data.</text>
</comment>
<dbReference type="GO" id="GO:0005829">
    <property type="term" value="C:cytosol"/>
    <property type="evidence" value="ECO:0007669"/>
    <property type="project" value="TreeGrafter"/>
</dbReference>
<reference evidence="2 3" key="1">
    <citation type="submission" date="2019-11" db="EMBL/GenBank/DDBJ databases">
        <title>Type strains purchased from KCTC, JCM and DSMZ.</title>
        <authorList>
            <person name="Lu H."/>
        </authorList>
    </citation>
    <scope>NUCLEOTIDE SEQUENCE [LARGE SCALE GENOMIC DNA]</scope>
    <source>
        <strain evidence="2 3">JCM 31587</strain>
    </source>
</reference>
<evidence type="ECO:0000256" key="1">
    <source>
        <dbReference type="ARBA" id="ARBA00023125"/>
    </source>
</evidence>
<dbReference type="InterPro" id="IPR036390">
    <property type="entry name" value="WH_DNA-bd_sf"/>
</dbReference>
<dbReference type="InterPro" id="IPR000944">
    <property type="entry name" value="Tscrpt_reg_Rrf2"/>
</dbReference>
<dbReference type="RefSeq" id="WP_155456714.1">
    <property type="nucleotide sequence ID" value="NZ_WNKX01000027.1"/>
</dbReference>
<evidence type="ECO:0000313" key="2">
    <source>
        <dbReference type="EMBL" id="MTW13804.1"/>
    </source>
</evidence>
<dbReference type="InterPro" id="IPR036388">
    <property type="entry name" value="WH-like_DNA-bd_sf"/>
</dbReference>
<dbReference type="PANTHER" id="PTHR33221">
    <property type="entry name" value="WINGED HELIX-TURN-HELIX TRANSCRIPTIONAL REGULATOR, RRF2 FAMILY"/>
    <property type="match status" value="1"/>
</dbReference>
<dbReference type="NCBIfam" id="TIGR00738">
    <property type="entry name" value="rrf2_super"/>
    <property type="match status" value="1"/>
</dbReference>